<dbReference type="SUPFAM" id="SSF54285">
    <property type="entry name" value="MoaD/ThiS"/>
    <property type="match status" value="1"/>
</dbReference>
<evidence type="ECO:0000313" key="2">
    <source>
        <dbReference type="Proteomes" id="UP001172911"/>
    </source>
</evidence>
<protein>
    <submittedName>
        <fullName evidence="1">MoaD/ThiS family protein</fullName>
    </submittedName>
</protein>
<dbReference type="InterPro" id="IPR016155">
    <property type="entry name" value="Mopterin_synth/thiamin_S_b"/>
</dbReference>
<name>A0AAW7ZFR2_9FIRM</name>
<dbReference type="InterPro" id="IPR012675">
    <property type="entry name" value="Beta-grasp_dom_sf"/>
</dbReference>
<proteinExistence type="predicted"/>
<dbReference type="EMBL" id="JARPTC010000019">
    <property type="protein sequence ID" value="MDO7788186.1"/>
    <property type="molecule type" value="Genomic_DNA"/>
</dbReference>
<dbReference type="AlphaFoldDB" id="A0AAW7ZFR2"/>
<gene>
    <name evidence="1" type="ORF">P6N53_13225</name>
</gene>
<dbReference type="CDD" id="cd17040">
    <property type="entry name" value="Ubl_MoaD_like"/>
    <property type="match status" value="1"/>
</dbReference>
<keyword evidence="2" id="KW-1185">Reference proteome</keyword>
<dbReference type="RefSeq" id="WP_304543882.1">
    <property type="nucleotide sequence ID" value="NZ_JARPTC010000019.1"/>
</dbReference>
<accession>A0AAW7ZFR2</accession>
<sequence>MKVQVKLLGILSLNFPAYSKFKYIEIKAGEQVEDLFTHLGLASHEVHYISVNGKLVKKDYFLKDDDKVIFFPQVSGG</sequence>
<dbReference type="Gene3D" id="3.10.20.30">
    <property type="match status" value="1"/>
</dbReference>
<dbReference type="Proteomes" id="UP001172911">
    <property type="component" value="Unassembled WGS sequence"/>
</dbReference>
<comment type="caution">
    <text evidence="1">The sequence shown here is derived from an EMBL/GenBank/DDBJ whole genome shotgun (WGS) entry which is preliminary data.</text>
</comment>
<organism evidence="1 2">
    <name type="scientific">Desulforamulus aquiferis</name>
    <dbReference type="NCBI Taxonomy" id="1397668"/>
    <lineage>
        <taxon>Bacteria</taxon>
        <taxon>Bacillati</taxon>
        <taxon>Bacillota</taxon>
        <taxon>Clostridia</taxon>
        <taxon>Eubacteriales</taxon>
        <taxon>Peptococcaceae</taxon>
        <taxon>Desulforamulus</taxon>
    </lineage>
</organism>
<evidence type="ECO:0000313" key="1">
    <source>
        <dbReference type="EMBL" id="MDO7788186.1"/>
    </source>
</evidence>
<dbReference type="Pfam" id="PF02597">
    <property type="entry name" value="ThiS"/>
    <property type="match status" value="1"/>
</dbReference>
<dbReference type="InterPro" id="IPR003749">
    <property type="entry name" value="ThiS/MoaD-like"/>
</dbReference>
<reference evidence="1" key="1">
    <citation type="journal article" date="2023" name="J. Hazard. Mater.">
        <title>Anaerobic biodegradation of pyrene and benzo[a]pyrene by a new sulfate-reducing Desulforamulus aquiferis strain DSA.</title>
        <authorList>
            <person name="Zhang Z."/>
            <person name="Sun J."/>
            <person name="Gong X."/>
            <person name="Wang C."/>
            <person name="Wang H."/>
        </authorList>
    </citation>
    <scope>NUCLEOTIDE SEQUENCE</scope>
    <source>
        <strain evidence="1">DSA</strain>
    </source>
</reference>
<reference evidence="1" key="2">
    <citation type="submission" date="2023-03" db="EMBL/GenBank/DDBJ databases">
        <authorList>
            <person name="Zhang Z."/>
        </authorList>
    </citation>
    <scope>NUCLEOTIDE SEQUENCE</scope>
    <source>
        <strain evidence="1">DSA</strain>
    </source>
</reference>